<evidence type="ECO:0000256" key="6">
    <source>
        <dbReference type="ARBA" id="ARBA00022847"/>
    </source>
</evidence>
<feature type="transmembrane region" description="Helical" evidence="9">
    <location>
        <begin position="162"/>
        <end position="183"/>
    </location>
</feature>
<feature type="transmembrane region" description="Helical" evidence="9">
    <location>
        <begin position="283"/>
        <end position="305"/>
    </location>
</feature>
<evidence type="ECO:0000256" key="1">
    <source>
        <dbReference type="ARBA" id="ARBA00006430"/>
    </source>
</evidence>
<dbReference type="Proteomes" id="UP000476934">
    <property type="component" value="Unassembled WGS sequence"/>
</dbReference>
<keyword evidence="6" id="KW-0769">Symport</keyword>
<evidence type="ECO:0000256" key="3">
    <source>
        <dbReference type="ARBA" id="ARBA00022475"/>
    </source>
</evidence>
<evidence type="ECO:0000256" key="7">
    <source>
        <dbReference type="ARBA" id="ARBA00022989"/>
    </source>
</evidence>
<dbReference type="GO" id="GO:0016020">
    <property type="term" value="C:membrane"/>
    <property type="evidence" value="ECO:0007669"/>
    <property type="project" value="InterPro"/>
</dbReference>
<comment type="similarity">
    <text evidence="1">Belongs to the KdgT transporter family.</text>
</comment>
<organism evidence="10 12">
    <name type="scientific">Heyndrickxia ginsengihumi</name>
    <dbReference type="NCBI Taxonomy" id="363870"/>
    <lineage>
        <taxon>Bacteria</taxon>
        <taxon>Bacillati</taxon>
        <taxon>Bacillota</taxon>
        <taxon>Bacilli</taxon>
        <taxon>Bacillales</taxon>
        <taxon>Bacillaceae</taxon>
        <taxon>Heyndrickxia</taxon>
    </lineage>
</organism>
<feature type="transmembrane region" description="Helical" evidence="9">
    <location>
        <begin position="102"/>
        <end position="125"/>
    </location>
</feature>
<feature type="transmembrane region" description="Helical" evidence="9">
    <location>
        <begin position="252"/>
        <end position="271"/>
    </location>
</feature>
<keyword evidence="8 9" id="KW-0472">Membrane</keyword>
<evidence type="ECO:0000313" key="11">
    <source>
        <dbReference type="EMBL" id="NEY19948.1"/>
    </source>
</evidence>
<keyword evidence="5 9" id="KW-0812">Transmembrane</keyword>
<feature type="transmembrane region" description="Helical" evidence="9">
    <location>
        <begin position="76"/>
        <end position="96"/>
    </location>
</feature>
<gene>
    <name evidence="11" type="ORF">G4D61_08200</name>
    <name evidence="10" type="ORF">NG54_12485</name>
</gene>
<evidence type="ECO:0000256" key="4">
    <source>
        <dbReference type="ARBA" id="ARBA00022597"/>
    </source>
</evidence>
<reference evidence="10 12" key="1">
    <citation type="submission" date="2014-10" db="EMBL/GenBank/DDBJ databases">
        <title>Draft genome of phytase producing Bacillus ginsengihumi strain M2.11.</title>
        <authorList>
            <person name="Toymentseva A."/>
            <person name="Boulygina E.A."/>
            <person name="Kazakov S.V."/>
            <person name="Kayumov I."/>
            <person name="Suleimanova A.D."/>
            <person name="Mardanova A.M."/>
            <person name="Maria S.N."/>
            <person name="Sergey M.Y."/>
            <person name="Sharipova M.R."/>
        </authorList>
    </citation>
    <scope>NUCLEOTIDE SEQUENCE [LARGE SCALE GENOMIC DNA]</scope>
    <source>
        <strain evidence="10 12">M2.11</strain>
    </source>
</reference>
<reference evidence="11 13" key="3">
    <citation type="submission" date="2020-03" db="EMBL/GenBank/DDBJ databases">
        <title>Bacillus aquiflavi sp. nov., isolated from yellow water of strong flavor Chinese baijiu in Yibin region of China.</title>
        <authorList>
            <person name="Xie J."/>
        </authorList>
    </citation>
    <scope>NUCLEOTIDE SEQUENCE [LARGE SCALE GENOMIC DNA]</scope>
    <source>
        <strain evidence="11 13">Gsoil 114</strain>
    </source>
</reference>
<feature type="transmembrane region" description="Helical" evidence="9">
    <location>
        <begin position="216"/>
        <end position="240"/>
    </location>
</feature>
<dbReference type="EMBL" id="JAAIWK010000011">
    <property type="protein sequence ID" value="NEY19948.1"/>
    <property type="molecule type" value="Genomic_DNA"/>
</dbReference>
<dbReference type="InterPro" id="IPR004684">
    <property type="entry name" value="2keto-3dGluconate_permease"/>
</dbReference>
<dbReference type="STRING" id="363870.NG54_12485"/>
<feature type="transmembrane region" description="Helical" evidence="9">
    <location>
        <begin position="190"/>
        <end position="210"/>
    </location>
</feature>
<sequence length="330" mass="33705">MKIKATLDKIPGSMMLFPLLLGAILNTLFPGTPTFFGSFTGALWQGALPILAVFFFCMGATLSFKSTPHILKKGGALLIAKIAVAAIVGIIVAKFIGNGMILGGLSVLAIVAAMNDTNGGMYMALMGQFGKAEDAGAYSIMSLESGPFLTMVSLGIAGLSGFPWQTMVGAILPMVLGMVVGNLDKDCREFFGKAAPVLIPFFAFGLGAGLDFKKVATAGITGILLGVAVVVITGSVLFLVDRLTGGNGIAGLAAATTAGNAAGVPAAVAAANPAYKAVAGPATIMVAASIIVSAILCPVIVSWYANRLKKKEKLKLQEQSGMNSIPTNDI</sequence>
<evidence type="ECO:0000256" key="9">
    <source>
        <dbReference type="SAM" id="Phobius"/>
    </source>
</evidence>
<keyword evidence="13" id="KW-1185">Reference proteome</keyword>
<comment type="caution">
    <text evidence="10">The sequence shown here is derived from an EMBL/GenBank/DDBJ whole genome shotgun (WGS) entry which is preliminary data.</text>
</comment>
<evidence type="ECO:0000313" key="13">
    <source>
        <dbReference type="Proteomes" id="UP000476934"/>
    </source>
</evidence>
<feature type="transmembrane region" description="Helical" evidence="9">
    <location>
        <begin position="12"/>
        <end position="30"/>
    </location>
</feature>
<keyword evidence="2" id="KW-0813">Transport</keyword>
<dbReference type="GO" id="GO:0015649">
    <property type="term" value="F:2-keto-3-deoxygluconate:proton symporter activity"/>
    <property type="evidence" value="ECO:0007669"/>
    <property type="project" value="InterPro"/>
</dbReference>
<name>A0A0A6V9N2_9BACI</name>
<protein>
    <submittedName>
        <fullName evidence="10">2-keto-3-deoxygluconate permease</fullName>
    </submittedName>
</protein>
<keyword evidence="7 9" id="KW-1133">Transmembrane helix</keyword>
<feature type="transmembrane region" description="Helical" evidence="9">
    <location>
        <begin position="42"/>
        <end position="64"/>
    </location>
</feature>
<dbReference type="OrthoDB" id="2833at2"/>
<reference evidence="11" key="2">
    <citation type="submission" date="2020-02" db="EMBL/GenBank/DDBJ databases">
        <authorList>
            <person name="Feng H."/>
        </authorList>
    </citation>
    <scope>NUCLEOTIDE SEQUENCE [LARGE SCALE GENOMIC DNA]</scope>
    <source>
        <strain evidence="11">Gsoil 114</strain>
    </source>
</reference>
<accession>A0A0A6V9N2</accession>
<dbReference type="Pfam" id="PF03812">
    <property type="entry name" value="KdgT"/>
    <property type="match status" value="1"/>
</dbReference>
<evidence type="ECO:0000256" key="5">
    <source>
        <dbReference type="ARBA" id="ARBA00022692"/>
    </source>
</evidence>
<evidence type="ECO:0000256" key="2">
    <source>
        <dbReference type="ARBA" id="ARBA00022448"/>
    </source>
</evidence>
<keyword evidence="4" id="KW-0762">Sugar transport</keyword>
<evidence type="ECO:0000313" key="12">
    <source>
        <dbReference type="Proteomes" id="UP000030588"/>
    </source>
</evidence>
<proteinExistence type="inferred from homology"/>
<evidence type="ECO:0000313" key="10">
    <source>
        <dbReference type="EMBL" id="KHD84890.1"/>
    </source>
</evidence>
<dbReference type="Proteomes" id="UP000030588">
    <property type="component" value="Unassembled WGS sequence"/>
</dbReference>
<dbReference type="RefSeq" id="WP_025730844.1">
    <property type="nucleotide sequence ID" value="NZ_JAAIWK010000011.1"/>
</dbReference>
<keyword evidence="3" id="KW-1003">Cell membrane</keyword>
<dbReference type="EMBL" id="JRUN01000038">
    <property type="protein sequence ID" value="KHD84890.1"/>
    <property type="molecule type" value="Genomic_DNA"/>
</dbReference>
<evidence type="ECO:0000256" key="8">
    <source>
        <dbReference type="ARBA" id="ARBA00023136"/>
    </source>
</evidence>
<dbReference type="AlphaFoldDB" id="A0A0A6V9N2"/>
<feature type="transmembrane region" description="Helical" evidence="9">
    <location>
        <begin position="137"/>
        <end position="156"/>
    </location>
</feature>